<evidence type="ECO:0000256" key="1">
    <source>
        <dbReference type="ARBA" id="ARBA00004138"/>
    </source>
</evidence>
<evidence type="ECO:0000256" key="5">
    <source>
        <dbReference type="ARBA" id="ARBA00044506"/>
    </source>
</evidence>
<comment type="similarity">
    <text evidence="5">Belongs to the CFAP263 family.</text>
</comment>
<comment type="subcellular location">
    <subcellularLocation>
        <location evidence="1">Cell projection</location>
        <location evidence="1">Cilium</location>
    </subcellularLocation>
</comment>
<dbReference type="PANTHER" id="PTHR15654:SF2">
    <property type="entry name" value="COILED-COIL DOMAIN-CONTAINING PROTEIN 113"/>
    <property type="match status" value="1"/>
</dbReference>
<keyword evidence="3 7" id="KW-0175">Coiled coil</keyword>
<keyword evidence="2" id="KW-0970">Cilium biogenesis/degradation</keyword>
<evidence type="ECO:0000313" key="11">
    <source>
        <dbReference type="Proteomes" id="UP001162131"/>
    </source>
</evidence>
<evidence type="ECO:0000256" key="4">
    <source>
        <dbReference type="ARBA" id="ARBA00023273"/>
    </source>
</evidence>
<accession>A0AAU9IZW4</accession>
<evidence type="ECO:0000256" key="7">
    <source>
        <dbReference type="SAM" id="Coils"/>
    </source>
</evidence>
<feature type="coiled-coil region" evidence="7">
    <location>
        <begin position="171"/>
        <end position="198"/>
    </location>
</feature>
<feature type="coiled-coil region" evidence="7">
    <location>
        <begin position="242"/>
        <end position="269"/>
    </location>
</feature>
<evidence type="ECO:0000256" key="2">
    <source>
        <dbReference type="ARBA" id="ARBA00022794"/>
    </source>
</evidence>
<sequence length="352" mass="41315">MSGFKRSDLEAMTVEQLSQMLEDLEKDNETIRRENKLFESYINNNKKNEPIETEEETKEVDKSRKRRKGGQQQIQEVRTLSLQEKYDIATGELEELKKKIQEGQKKSEELLEWLKAVLDEIDMNIAEIKREAHEFKRDIVLGSENSRTGKIVAERLIKYIEEKLRQKDMLIEKFQLQNQQLDRNIKKEKAKIAKKEQASDDLQFIDFHQLQIENKKLVRDIDDRNKQLLSLKVTSGKCTLRLTNVKETLQREEKKLEMLKQEITDADSQIKVNTKSIQKVKKTVKFIGEKQRKLQLQKNDLDSLPSVSDYIDLKGEEDKLLLQVKTLERKIAIAKPNYEKAMKKIEIGQANS</sequence>
<feature type="coiled-coil region" evidence="7">
    <location>
        <begin position="14"/>
        <end position="41"/>
    </location>
</feature>
<dbReference type="InterPro" id="IPR051885">
    <property type="entry name" value="CC_CF"/>
</dbReference>
<evidence type="ECO:0000256" key="6">
    <source>
        <dbReference type="ARBA" id="ARBA00044798"/>
    </source>
</evidence>
<evidence type="ECO:0000313" key="10">
    <source>
        <dbReference type="EMBL" id="CAG9316846.1"/>
    </source>
</evidence>
<dbReference type="AlphaFoldDB" id="A0AAU9IZW4"/>
<reference evidence="10" key="1">
    <citation type="submission" date="2021-09" db="EMBL/GenBank/DDBJ databases">
        <authorList>
            <consortium name="AG Swart"/>
            <person name="Singh M."/>
            <person name="Singh A."/>
            <person name="Seah K."/>
            <person name="Emmerich C."/>
        </authorList>
    </citation>
    <scope>NUCLEOTIDE SEQUENCE</scope>
    <source>
        <strain evidence="10">ATCC30299</strain>
    </source>
</reference>
<proteinExistence type="inferred from homology"/>
<dbReference type="GO" id="GO:0005930">
    <property type="term" value="C:axoneme"/>
    <property type="evidence" value="ECO:0007669"/>
    <property type="project" value="TreeGrafter"/>
</dbReference>
<feature type="coiled-coil region" evidence="7">
    <location>
        <begin position="79"/>
        <end position="138"/>
    </location>
</feature>
<evidence type="ECO:0000259" key="9">
    <source>
        <dbReference type="Pfam" id="PF13870"/>
    </source>
</evidence>
<dbReference type="PANTHER" id="PTHR15654">
    <property type="entry name" value="COILED-COIL DOMAIN-CONTAINING PROTEIN 113-RELATED"/>
    <property type="match status" value="1"/>
</dbReference>
<name>A0AAU9IZW4_9CILI</name>
<protein>
    <recommendedName>
        <fullName evidence="6">Cilia- and flagella-associated protein 263</fullName>
    </recommendedName>
</protein>
<feature type="region of interest" description="Disordered" evidence="8">
    <location>
        <begin position="43"/>
        <end position="74"/>
    </location>
</feature>
<keyword evidence="11" id="KW-1185">Reference proteome</keyword>
<organism evidence="10 11">
    <name type="scientific">Blepharisma stoltei</name>
    <dbReference type="NCBI Taxonomy" id="1481888"/>
    <lineage>
        <taxon>Eukaryota</taxon>
        <taxon>Sar</taxon>
        <taxon>Alveolata</taxon>
        <taxon>Ciliophora</taxon>
        <taxon>Postciliodesmatophora</taxon>
        <taxon>Heterotrichea</taxon>
        <taxon>Heterotrichida</taxon>
        <taxon>Blepharismidae</taxon>
        <taxon>Blepharisma</taxon>
    </lineage>
</organism>
<dbReference type="Proteomes" id="UP001162131">
    <property type="component" value="Unassembled WGS sequence"/>
</dbReference>
<evidence type="ECO:0000256" key="8">
    <source>
        <dbReference type="SAM" id="MobiDB-lite"/>
    </source>
</evidence>
<feature type="domain" description="CCDC113/CCDC96 coiled-coil" evidence="9">
    <location>
        <begin position="165"/>
        <end position="336"/>
    </location>
</feature>
<dbReference type="EMBL" id="CAJZBQ010000017">
    <property type="protein sequence ID" value="CAG9316846.1"/>
    <property type="molecule type" value="Genomic_DNA"/>
</dbReference>
<comment type="caution">
    <text evidence="10">The sequence shown here is derived from an EMBL/GenBank/DDBJ whole genome shotgun (WGS) entry which is preliminary data.</text>
</comment>
<gene>
    <name evidence="10" type="ORF">BSTOLATCC_MIC17479</name>
</gene>
<dbReference type="InterPro" id="IPR025254">
    <property type="entry name" value="CCDC113/CCDC96_CC"/>
</dbReference>
<evidence type="ECO:0000256" key="3">
    <source>
        <dbReference type="ARBA" id="ARBA00023054"/>
    </source>
</evidence>
<keyword evidence="4" id="KW-0966">Cell projection</keyword>
<dbReference type="GO" id="GO:0060271">
    <property type="term" value="P:cilium assembly"/>
    <property type="evidence" value="ECO:0007669"/>
    <property type="project" value="TreeGrafter"/>
</dbReference>
<dbReference type="Pfam" id="PF13870">
    <property type="entry name" value="CCDC113_CCDC96_CC"/>
    <property type="match status" value="1"/>
</dbReference>
<dbReference type="GO" id="GO:0036064">
    <property type="term" value="C:ciliary basal body"/>
    <property type="evidence" value="ECO:0007669"/>
    <property type="project" value="TreeGrafter"/>
</dbReference>